<proteinExistence type="inferred from homology"/>
<dbReference type="OrthoDB" id="37659at2759"/>
<accession>A0A6A6RFZ3</accession>
<keyword evidence="2" id="KW-0521">NADP</keyword>
<sequence length="285" mass="31642">MTTYNLKNAEFEALKGKVILITGAATGIGRATVELAHKYGATVAIGDWNETEGAKLVASLKERVLFRKCDVTKWSDVLALFEETRKTFGIIHAVLSNAGVNQEDLLLDHFDLKTGELLAPDRKVLDINLTGTLYVVKCAVHYFRQWPETRTQIVMTGSAASYIDTPPLHIYCASKAGVLGLMRSLRTQLVKENITINMVAPWMTITPMLLQEIVDMWGDLPANRPTGVGRAILLPIVRPEVNGKSFFVAGHEIVDFEDKLHDTQPQWMGQSLSKAVDEGQRRLIP</sequence>
<evidence type="ECO:0000313" key="4">
    <source>
        <dbReference type="EMBL" id="KAF2502670.1"/>
    </source>
</evidence>
<dbReference type="PROSITE" id="PS00061">
    <property type="entry name" value="ADH_SHORT"/>
    <property type="match status" value="1"/>
</dbReference>
<evidence type="ECO:0000256" key="2">
    <source>
        <dbReference type="ARBA" id="ARBA00022857"/>
    </source>
</evidence>
<dbReference type="PRINTS" id="PR00081">
    <property type="entry name" value="GDHRDH"/>
</dbReference>
<dbReference type="PANTHER" id="PTHR43180">
    <property type="entry name" value="3-OXOACYL-(ACYL-CARRIER-PROTEIN) REDUCTASE (AFU_ORTHOLOGUE AFUA_6G11210)"/>
    <property type="match status" value="1"/>
</dbReference>
<dbReference type="InterPro" id="IPR002347">
    <property type="entry name" value="SDR_fam"/>
</dbReference>
<keyword evidence="3" id="KW-0560">Oxidoreductase</keyword>
<comment type="similarity">
    <text evidence="1">Belongs to the short-chain dehydrogenases/reductases (SDR) family.</text>
</comment>
<dbReference type="Gene3D" id="3.40.50.720">
    <property type="entry name" value="NAD(P)-binding Rossmann-like Domain"/>
    <property type="match status" value="1"/>
</dbReference>
<dbReference type="InterPro" id="IPR036291">
    <property type="entry name" value="NAD(P)-bd_dom_sf"/>
</dbReference>
<evidence type="ECO:0000256" key="1">
    <source>
        <dbReference type="ARBA" id="ARBA00006484"/>
    </source>
</evidence>
<dbReference type="PANTHER" id="PTHR43180:SF86">
    <property type="entry name" value="DEHYDROGENASE, PUTATIVE (AFU_ORTHOLOGUE AFUA_3G00290)-RELATED"/>
    <property type="match status" value="1"/>
</dbReference>
<name>A0A6A6RFZ3_9PEZI</name>
<dbReference type="Proteomes" id="UP000799750">
    <property type="component" value="Unassembled WGS sequence"/>
</dbReference>
<dbReference type="GO" id="GO:0016491">
    <property type="term" value="F:oxidoreductase activity"/>
    <property type="evidence" value="ECO:0007669"/>
    <property type="project" value="UniProtKB-KW"/>
</dbReference>
<dbReference type="Pfam" id="PF00106">
    <property type="entry name" value="adh_short"/>
    <property type="match status" value="1"/>
</dbReference>
<dbReference type="AlphaFoldDB" id="A0A6A6RFZ3"/>
<dbReference type="SUPFAM" id="SSF51735">
    <property type="entry name" value="NAD(P)-binding Rossmann-fold domains"/>
    <property type="match status" value="1"/>
</dbReference>
<gene>
    <name evidence="4" type="ORF">BU16DRAFT_587999</name>
</gene>
<evidence type="ECO:0000256" key="3">
    <source>
        <dbReference type="ARBA" id="ARBA00023002"/>
    </source>
</evidence>
<dbReference type="InterPro" id="IPR020904">
    <property type="entry name" value="Sc_DH/Rdtase_CS"/>
</dbReference>
<organism evidence="4 5">
    <name type="scientific">Lophium mytilinum</name>
    <dbReference type="NCBI Taxonomy" id="390894"/>
    <lineage>
        <taxon>Eukaryota</taxon>
        <taxon>Fungi</taxon>
        <taxon>Dikarya</taxon>
        <taxon>Ascomycota</taxon>
        <taxon>Pezizomycotina</taxon>
        <taxon>Dothideomycetes</taxon>
        <taxon>Pleosporomycetidae</taxon>
        <taxon>Mytilinidiales</taxon>
        <taxon>Mytilinidiaceae</taxon>
        <taxon>Lophium</taxon>
    </lineage>
</organism>
<evidence type="ECO:0000313" key="5">
    <source>
        <dbReference type="Proteomes" id="UP000799750"/>
    </source>
</evidence>
<keyword evidence="5" id="KW-1185">Reference proteome</keyword>
<protein>
    <submittedName>
        <fullName evidence="4">NAD(P)-binding protein</fullName>
    </submittedName>
</protein>
<reference evidence="4" key="1">
    <citation type="journal article" date="2020" name="Stud. Mycol.">
        <title>101 Dothideomycetes genomes: a test case for predicting lifestyles and emergence of pathogens.</title>
        <authorList>
            <person name="Haridas S."/>
            <person name="Albert R."/>
            <person name="Binder M."/>
            <person name="Bloem J."/>
            <person name="Labutti K."/>
            <person name="Salamov A."/>
            <person name="Andreopoulos B."/>
            <person name="Baker S."/>
            <person name="Barry K."/>
            <person name="Bills G."/>
            <person name="Bluhm B."/>
            <person name="Cannon C."/>
            <person name="Castanera R."/>
            <person name="Culley D."/>
            <person name="Daum C."/>
            <person name="Ezra D."/>
            <person name="Gonzalez J."/>
            <person name="Henrissat B."/>
            <person name="Kuo A."/>
            <person name="Liang C."/>
            <person name="Lipzen A."/>
            <person name="Lutzoni F."/>
            <person name="Magnuson J."/>
            <person name="Mondo S."/>
            <person name="Nolan M."/>
            <person name="Ohm R."/>
            <person name="Pangilinan J."/>
            <person name="Park H.-J."/>
            <person name="Ramirez L."/>
            <person name="Alfaro M."/>
            <person name="Sun H."/>
            <person name="Tritt A."/>
            <person name="Yoshinaga Y."/>
            <person name="Zwiers L.-H."/>
            <person name="Turgeon B."/>
            <person name="Goodwin S."/>
            <person name="Spatafora J."/>
            <person name="Crous P."/>
            <person name="Grigoriev I."/>
        </authorList>
    </citation>
    <scope>NUCLEOTIDE SEQUENCE</scope>
    <source>
        <strain evidence="4">CBS 269.34</strain>
    </source>
</reference>
<dbReference type="EMBL" id="MU004181">
    <property type="protein sequence ID" value="KAF2502670.1"/>
    <property type="molecule type" value="Genomic_DNA"/>
</dbReference>